<protein>
    <submittedName>
        <fullName evidence="3">Uncharacterized protein LOC102808504</fullName>
    </submittedName>
</protein>
<dbReference type="Proteomes" id="UP000694865">
    <property type="component" value="Unplaced"/>
</dbReference>
<evidence type="ECO:0000313" key="3">
    <source>
        <dbReference type="RefSeq" id="XP_006821327.1"/>
    </source>
</evidence>
<sequence>MSEKTKLTDSGVVMDPSAAFNLYIGSSTNSNTRQHAHDAHAQQITRQQVALKKYKKCATASVTLAVLAFLVLAIAVLLEILVRLSVLESSPGIDTITYIAFGLAIMFFLLAAFVDCCTTNRFKRLKK</sequence>
<reference evidence="3" key="1">
    <citation type="submission" date="2025-08" db="UniProtKB">
        <authorList>
            <consortium name="RefSeq"/>
        </authorList>
    </citation>
    <scope>IDENTIFICATION</scope>
    <source>
        <tissue evidence="3">Testes</tissue>
    </source>
</reference>
<gene>
    <name evidence="3" type="primary">LOC102808504</name>
</gene>
<keyword evidence="2" id="KW-1185">Reference proteome</keyword>
<keyword evidence="1" id="KW-1133">Transmembrane helix</keyword>
<dbReference type="RefSeq" id="XP_006821327.1">
    <property type="nucleotide sequence ID" value="XM_006821264.1"/>
</dbReference>
<proteinExistence type="predicted"/>
<organism evidence="2 3">
    <name type="scientific">Saccoglossus kowalevskii</name>
    <name type="common">Acorn worm</name>
    <dbReference type="NCBI Taxonomy" id="10224"/>
    <lineage>
        <taxon>Eukaryota</taxon>
        <taxon>Metazoa</taxon>
        <taxon>Hemichordata</taxon>
        <taxon>Enteropneusta</taxon>
        <taxon>Harrimaniidae</taxon>
        <taxon>Saccoglossus</taxon>
    </lineage>
</organism>
<name>A0ABM0MMT6_SACKO</name>
<evidence type="ECO:0000256" key="1">
    <source>
        <dbReference type="SAM" id="Phobius"/>
    </source>
</evidence>
<dbReference type="GeneID" id="102808504"/>
<keyword evidence="1" id="KW-0812">Transmembrane</keyword>
<feature type="transmembrane region" description="Helical" evidence="1">
    <location>
        <begin position="96"/>
        <end position="117"/>
    </location>
</feature>
<feature type="transmembrane region" description="Helical" evidence="1">
    <location>
        <begin position="62"/>
        <end position="84"/>
    </location>
</feature>
<evidence type="ECO:0000313" key="2">
    <source>
        <dbReference type="Proteomes" id="UP000694865"/>
    </source>
</evidence>
<accession>A0ABM0MMT6</accession>
<keyword evidence="1" id="KW-0472">Membrane</keyword>